<protein>
    <submittedName>
        <fullName evidence="2">SDR family oxidoreductase</fullName>
    </submittedName>
</protein>
<comment type="similarity">
    <text evidence="1">Belongs to the short-chain dehydrogenases/reductases (SDR) family.</text>
</comment>
<evidence type="ECO:0000313" key="2">
    <source>
        <dbReference type="EMBL" id="GMG83499.1"/>
    </source>
</evidence>
<comment type="caution">
    <text evidence="2">The sequence shown here is derived from an EMBL/GenBank/DDBJ whole genome shotgun (WGS) entry which is preliminary data.</text>
</comment>
<keyword evidence="3" id="KW-1185">Reference proteome</keyword>
<gene>
    <name evidence="2" type="ORF">LNKW23_27120</name>
</gene>
<dbReference type="PRINTS" id="PR00081">
    <property type="entry name" value="GDHRDH"/>
</dbReference>
<dbReference type="PANTHER" id="PTHR42760">
    <property type="entry name" value="SHORT-CHAIN DEHYDROGENASES/REDUCTASES FAMILY MEMBER"/>
    <property type="match status" value="1"/>
</dbReference>
<proteinExistence type="inferred from homology"/>
<dbReference type="Proteomes" id="UP001239909">
    <property type="component" value="Unassembled WGS sequence"/>
</dbReference>
<organism evidence="2 3">
    <name type="scientific">Paralimibaculum aggregatum</name>
    <dbReference type="NCBI Taxonomy" id="3036245"/>
    <lineage>
        <taxon>Bacteria</taxon>
        <taxon>Pseudomonadati</taxon>
        <taxon>Pseudomonadota</taxon>
        <taxon>Alphaproteobacteria</taxon>
        <taxon>Rhodobacterales</taxon>
        <taxon>Paracoccaceae</taxon>
        <taxon>Paralimibaculum</taxon>
    </lineage>
</organism>
<evidence type="ECO:0000256" key="1">
    <source>
        <dbReference type="ARBA" id="ARBA00006484"/>
    </source>
</evidence>
<reference evidence="2 3" key="1">
    <citation type="submission" date="2023-04" db="EMBL/GenBank/DDBJ databases">
        <title>Marinoamorphus aggregata gen. nov., sp. Nov., isolate from tissue of brittle star Ophioplocus japonicus.</title>
        <authorList>
            <person name="Kawano K."/>
            <person name="Sawayama S."/>
            <person name="Nakagawa S."/>
        </authorList>
    </citation>
    <scope>NUCLEOTIDE SEQUENCE [LARGE SCALE GENOMIC DNA]</scope>
    <source>
        <strain evidence="2 3">NKW23</strain>
    </source>
</reference>
<dbReference type="PANTHER" id="PTHR42760:SF129">
    <property type="entry name" value="OXIDOREDUCTASE"/>
    <property type="match status" value="1"/>
</dbReference>
<evidence type="ECO:0000313" key="3">
    <source>
        <dbReference type="Proteomes" id="UP001239909"/>
    </source>
</evidence>
<dbReference type="InterPro" id="IPR002347">
    <property type="entry name" value="SDR_fam"/>
</dbReference>
<dbReference type="Pfam" id="PF13561">
    <property type="entry name" value="adh_short_C2"/>
    <property type="match status" value="1"/>
</dbReference>
<dbReference type="SUPFAM" id="SSF51735">
    <property type="entry name" value="NAD(P)-binding Rossmann-fold domains"/>
    <property type="match status" value="1"/>
</dbReference>
<dbReference type="Gene3D" id="3.40.50.720">
    <property type="entry name" value="NAD(P)-binding Rossmann-like Domain"/>
    <property type="match status" value="1"/>
</dbReference>
<dbReference type="EMBL" id="BSYI01000020">
    <property type="protein sequence ID" value="GMG83499.1"/>
    <property type="molecule type" value="Genomic_DNA"/>
</dbReference>
<dbReference type="PRINTS" id="PR00080">
    <property type="entry name" value="SDRFAMILY"/>
</dbReference>
<sequence>MGRETVLVTGASRGIGRAIAERALAEGYRVVGLSRAAVADAGWLHEEVDLAAPDARARLAGIAARHAPCRLVANAGIVRAGAVEAIADADFDASMRINLQAVIWSVQAVLPAMRAAGFGRIVTLGSRAALGKPGRAVYAGSKAAVTGLTRSLALELAPDGVTVNCVAPGPIETEMYAENQPEGSPARAAAIARVPLARMGRPAEVAHAAMHFLSDDAGYTTGQVLHVCGGLSVGGMGA</sequence>
<name>A0ABQ6LMI3_9RHOB</name>
<accession>A0ABQ6LMI3</accession>
<dbReference type="InterPro" id="IPR036291">
    <property type="entry name" value="NAD(P)-bd_dom_sf"/>
</dbReference>